<keyword evidence="2" id="KW-0547">Nucleotide-binding</keyword>
<dbReference type="GO" id="GO:0005524">
    <property type="term" value="F:ATP binding"/>
    <property type="evidence" value="ECO:0007669"/>
    <property type="project" value="UniProtKB-KW"/>
</dbReference>
<gene>
    <name evidence="5" type="ORF">E7Z75_06625</name>
</gene>
<dbReference type="PANTHER" id="PTHR24220">
    <property type="entry name" value="IMPORT ATP-BINDING PROTEIN"/>
    <property type="match status" value="1"/>
</dbReference>
<evidence type="ECO:0000256" key="3">
    <source>
        <dbReference type="ARBA" id="ARBA00022840"/>
    </source>
</evidence>
<protein>
    <submittedName>
        <fullName evidence="5">ABC transporter ATP-binding protein</fullName>
    </submittedName>
</protein>
<dbReference type="SMART" id="SM00382">
    <property type="entry name" value="AAA"/>
    <property type="match status" value="1"/>
</dbReference>
<dbReference type="Pfam" id="PF00005">
    <property type="entry name" value="ABC_tran"/>
    <property type="match status" value="1"/>
</dbReference>
<evidence type="ECO:0000256" key="1">
    <source>
        <dbReference type="ARBA" id="ARBA00022448"/>
    </source>
</evidence>
<evidence type="ECO:0000313" key="5">
    <source>
        <dbReference type="EMBL" id="MBE6512798.1"/>
    </source>
</evidence>
<dbReference type="GO" id="GO:0016887">
    <property type="term" value="F:ATP hydrolysis activity"/>
    <property type="evidence" value="ECO:0007669"/>
    <property type="project" value="InterPro"/>
</dbReference>
<sequence>MDGYIENENAYPDEEYIYNETFIGEDGEEYYYEEPLISLFDVVKEYDKGTVKALNGVNLDIFEGEFVSIIGPSGSGKSTLLNMLGALDKPTRGKIYIDGIDLVKEKDLSEFRQEKIGFVFQLHNLIPNLSVFDNVQIPLLPTGMSNKEMKEKASEIIRAVGLEDKKKQRPNKLSGGQRQRVAIARALVNNPSIILADEPTGSLDSKTGEMILDLLMEMHERYNVTLIIVTHDNGVAALAERTIKIKDGQIIEDKYNY</sequence>
<name>A0A8T3VWG7_METOL</name>
<dbReference type="InterPro" id="IPR003439">
    <property type="entry name" value="ABC_transporter-like_ATP-bd"/>
</dbReference>
<proteinExistence type="predicted"/>
<evidence type="ECO:0000313" key="6">
    <source>
        <dbReference type="Proteomes" id="UP000732619"/>
    </source>
</evidence>
<dbReference type="InterPro" id="IPR027417">
    <property type="entry name" value="P-loop_NTPase"/>
</dbReference>
<dbReference type="SUPFAM" id="SSF52540">
    <property type="entry name" value="P-loop containing nucleoside triphosphate hydrolases"/>
    <property type="match status" value="1"/>
</dbReference>
<dbReference type="Proteomes" id="UP000732619">
    <property type="component" value="Unassembled WGS sequence"/>
</dbReference>
<dbReference type="GO" id="GO:0022857">
    <property type="term" value="F:transmembrane transporter activity"/>
    <property type="evidence" value="ECO:0007669"/>
    <property type="project" value="UniProtKB-ARBA"/>
</dbReference>
<reference evidence="5" key="1">
    <citation type="submission" date="2019-04" db="EMBL/GenBank/DDBJ databases">
        <title>Evolution of Biomass-Degrading Anaerobic Consortia Revealed by Metagenomics.</title>
        <authorList>
            <person name="Peng X."/>
        </authorList>
    </citation>
    <scope>NUCLEOTIDE SEQUENCE</scope>
    <source>
        <strain evidence="5">SIG14</strain>
    </source>
</reference>
<dbReference type="EMBL" id="SUTG01000030">
    <property type="protein sequence ID" value="MBE6512798.1"/>
    <property type="molecule type" value="Genomic_DNA"/>
</dbReference>
<dbReference type="FunFam" id="3.40.50.300:FF:000032">
    <property type="entry name" value="Export ABC transporter ATP-binding protein"/>
    <property type="match status" value="1"/>
</dbReference>
<accession>A0A8T3VWG7</accession>
<dbReference type="InterPro" id="IPR017871">
    <property type="entry name" value="ABC_transporter-like_CS"/>
</dbReference>
<dbReference type="Gene3D" id="3.40.50.300">
    <property type="entry name" value="P-loop containing nucleotide triphosphate hydrolases"/>
    <property type="match status" value="1"/>
</dbReference>
<dbReference type="CDD" id="cd03255">
    <property type="entry name" value="ABC_MJ0796_LolCDE_FtsE"/>
    <property type="match status" value="1"/>
</dbReference>
<dbReference type="PROSITE" id="PS50893">
    <property type="entry name" value="ABC_TRANSPORTER_2"/>
    <property type="match status" value="1"/>
</dbReference>
<comment type="caution">
    <text evidence="5">The sequence shown here is derived from an EMBL/GenBank/DDBJ whole genome shotgun (WGS) entry which is preliminary data.</text>
</comment>
<dbReference type="PANTHER" id="PTHR24220:SF86">
    <property type="entry name" value="ABC TRANSPORTER ABCH.1"/>
    <property type="match status" value="1"/>
</dbReference>
<dbReference type="AlphaFoldDB" id="A0A8T3VWG7"/>
<dbReference type="GO" id="GO:0005886">
    <property type="term" value="C:plasma membrane"/>
    <property type="evidence" value="ECO:0007669"/>
    <property type="project" value="TreeGrafter"/>
</dbReference>
<keyword evidence="1" id="KW-0813">Transport</keyword>
<dbReference type="InterPro" id="IPR003593">
    <property type="entry name" value="AAA+_ATPase"/>
</dbReference>
<dbReference type="PROSITE" id="PS00211">
    <property type="entry name" value="ABC_TRANSPORTER_1"/>
    <property type="match status" value="1"/>
</dbReference>
<keyword evidence="3 5" id="KW-0067">ATP-binding</keyword>
<dbReference type="InterPro" id="IPR015854">
    <property type="entry name" value="ABC_transpr_LolD-like"/>
</dbReference>
<organism evidence="5 6">
    <name type="scientific">Methanobrevibacter olleyae</name>
    <dbReference type="NCBI Taxonomy" id="294671"/>
    <lineage>
        <taxon>Archaea</taxon>
        <taxon>Methanobacteriati</taxon>
        <taxon>Methanobacteriota</taxon>
        <taxon>Methanomada group</taxon>
        <taxon>Methanobacteria</taxon>
        <taxon>Methanobacteriales</taxon>
        <taxon>Methanobacteriaceae</taxon>
        <taxon>Methanobrevibacter</taxon>
    </lineage>
</organism>
<dbReference type="InterPro" id="IPR017911">
    <property type="entry name" value="MacB-like_ATP-bd"/>
</dbReference>
<evidence type="ECO:0000256" key="2">
    <source>
        <dbReference type="ARBA" id="ARBA00022741"/>
    </source>
</evidence>
<dbReference type="GO" id="GO:0098796">
    <property type="term" value="C:membrane protein complex"/>
    <property type="evidence" value="ECO:0007669"/>
    <property type="project" value="UniProtKB-ARBA"/>
</dbReference>
<evidence type="ECO:0000259" key="4">
    <source>
        <dbReference type="PROSITE" id="PS50893"/>
    </source>
</evidence>
<feature type="domain" description="ABC transporter" evidence="4">
    <location>
        <begin position="37"/>
        <end position="257"/>
    </location>
</feature>